<sequence>MMCPPYQLSFRVKFYVGEPSKLREEYTRYHLFLQVRSDIREGRLVCSEASLALLASYALQSDIGDYNSEENGQGYNENLRFSPHQPDDFLRRVAELHRLHVGQSPAEAEFNFLEHAKRLELYGVDMYEAKGWKRASHWSRRMKINEFAWSHIMKISFKKKLFYLQVRTDDQLQDTVLIFNVCSPPACKQLWKCCIEQHSFFRLKAPPIAPQKRFFLIGSKFRYSGRTEYQTVEDLKQKPTIVYRDFHRSHSKSSLLRSTFSSGATPSLDSSSHAFTPTTTSSPDVLASNSLTNGQALARKLISASRRTATEASTTSTENGYYSDGVAATSPRHVRDVRHHPRYVSNSTSLCFDCLFTGGRGVSCLVWPYGGRPSFALLGQRSPWFTNPRGHLRGRRGMF</sequence>
<dbReference type="PROSITE" id="PS50057">
    <property type="entry name" value="FERM_3"/>
    <property type="match status" value="1"/>
</dbReference>
<protein>
    <recommendedName>
        <fullName evidence="2">FERM domain-containing protein</fullName>
    </recommendedName>
</protein>
<dbReference type="SMART" id="SM01196">
    <property type="entry name" value="FERM_C"/>
    <property type="match status" value="1"/>
</dbReference>
<dbReference type="OrthoDB" id="5854685at2759"/>
<dbReference type="Pfam" id="PF08736">
    <property type="entry name" value="FA"/>
    <property type="match status" value="1"/>
</dbReference>
<dbReference type="SMART" id="SM01195">
    <property type="entry name" value="FA"/>
    <property type="match status" value="1"/>
</dbReference>
<dbReference type="InterPro" id="IPR019748">
    <property type="entry name" value="FERM_central"/>
</dbReference>
<reference evidence="3" key="1">
    <citation type="submission" date="2020-10" db="EMBL/GenBank/DDBJ databases">
        <authorList>
            <person name="Kikuchi T."/>
        </authorList>
    </citation>
    <scope>NUCLEOTIDE SEQUENCE</scope>
    <source>
        <strain evidence="3">NKZ352</strain>
    </source>
</reference>
<dbReference type="PANTHER" id="PTHR23280:SF27">
    <property type="entry name" value="TYROSINE-PROTEIN PHOSPHATASE NON-RECEPTOR TYPE"/>
    <property type="match status" value="1"/>
</dbReference>
<feature type="domain" description="FERM" evidence="2">
    <location>
        <begin position="1"/>
        <end position="247"/>
    </location>
</feature>
<keyword evidence="4" id="KW-1185">Reference proteome</keyword>
<comment type="caution">
    <text evidence="3">The sequence shown here is derived from an EMBL/GenBank/DDBJ whole genome shotgun (WGS) entry which is preliminary data.</text>
</comment>
<dbReference type="SUPFAM" id="SSF50729">
    <property type="entry name" value="PH domain-like"/>
    <property type="match status" value="1"/>
</dbReference>
<dbReference type="InterPro" id="IPR019747">
    <property type="entry name" value="FERM_CS"/>
</dbReference>
<dbReference type="PANTHER" id="PTHR23280">
    <property type="entry name" value="4.1 G PROTEIN"/>
    <property type="match status" value="1"/>
</dbReference>
<accession>A0A8S1GXY5</accession>
<dbReference type="PRINTS" id="PR00935">
    <property type="entry name" value="BAND41"/>
</dbReference>
<proteinExistence type="predicted"/>
<evidence type="ECO:0000256" key="1">
    <source>
        <dbReference type="SAM" id="MobiDB-lite"/>
    </source>
</evidence>
<dbReference type="FunFam" id="1.20.80.10:FF:000003">
    <property type="entry name" value="Tyrosine-protein phosphatase non-receptor type 4"/>
    <property type="match status" value="1"/>
</dbReference>
<dbReference type="GO" id="GO:0031032">
    <property type="term" value="P:actomyosin structure organization"/>
    <property type="evidence" value="ECO:0007669"/>
    <property type="project" value="TreeGrafter"/>
</dbReference>
<dbReference type="SUPFAM" id="SSF47031">
    <property type="entry name" value="Second domain of FERM"/>
    <property type="match status" value="1"/>
</dbReference>
<dbReference type="Proteomes" id="UP000835052">
    <property type="component" value="Unassembled WGS sequence"/>
</dbReference>
<dbReference type="InterPro" id="IPR014847">
    <property type="entry name" value="FA"/>
</dbReference>
<evidence type="ECO:0000259" key="2">
    <source>
        <dbReference type="PROSITE" id="PS50057"/>
    </source>
</evidence>
<dbReference type="SMART" id="SM00295">
    <property type="entry name" value="B41"/>
    <property type="match status" value="1"/>
</dbReference>
<dbReference type="CDD" id="cd14473">
    <property type="entry name" value="FERM_B-lobe"/>
    <property type="match status" value="1"/>
</dbReference>
<dbReference type="InterPro" id="IPR011993">
    <property type="entry name" value="PH-like_dom_sf"/>
</dbReference>
<dbReference type="EMBL" id="CAJGYM010000003">
    <property type="protein sequence ID" value="CAD6186010.1"/>
    <property type="molecule type" value="Genomic_DNA"/>
</dbReference>
<dbReference type="InterPro" id="IPR018980">
    <property type="entry name" value="FERM_PH-like_C"/>
</dbReference>
<dbReference type="Gene3D" id="2.30.29.30">
    <property type="entry name" value="Pleckstrin-homology domain (PH domain)/Phosphotyrosine-binding domain (PTB)"/>
    <property type="match status" value="1"/>
</dbReference>
<dbReference type="Pfam" id="PF09380">
    <property type="entry name" value="FERM_C"/>
    <property type="match status" value="1"/>
</dbReference>
<dbReference type="Pfam" id="PF00373">
    <property type="entry name" value="FERM_M"/>
    <property type="match status" value="1"/>
</dbReference>
<evidence type="ECO:0000313" key="4">
    <source>
        <dbReference type="Proteomes" id="UP000835052"/>
    </source>
</evidence>
<dbReference type="PROSITE" id="PS00661">
    <property type="entry name" value="FERM_2"/>
    <property type="match status" value="1"/>
</dbReference>
<dbReference type="InterPro" id="IPR019749">
    <property type="entry name" value="Band_41_domain"/>
</dbReference>
<dbReference type="InterPro" id="IPR000299">
    <property type="entry name" value="FERM_domain"/>
</dbReference>
<dbReference type="InterPro" id="IPR035963">
    <property type="entry name" value="FERM_2"/>
</dbReference>
<organism evidence="3 4">
    <name type="scientific">Caenorhabditis auriculariae</name>
    <dbReference type="NCBI Taxonomy" id="2777116"/>
    <lineage>
        <taxon>Eukaryota</taxon>
        <taxon>Metazoa</taxon>
        <taxon>Ecdysozoa</taxon>
        <taxon>Nematoda</taxon>
        <taxon>Chromadorea</taxon>
        <taxon>Rhabditida</taxon>
        <taxon>Rhabditina</taxon>
        <taxon>Rhabditomorpha</taxon>
        <taxon>Rhabditoidea</taxon>
        <taxon>Rhabditidae</taxon>
        <taxon>Peloderinae</taxon>
        <taxon>Caenorhabditis</taxon>
    </lineage>
</organism>
<dbReference type="GO" id="GO:0005856">
    <property type="term" value="C:cytoskeleton"/>
    <property type="evidence" value="ECO:0007669"/>
    <property type="project" value="TreeGrafter"/>
</dbReference>
<evidence type="ECO:0000313" key="3">
    <source>
        <dbReference type="EMBL" id="CAD6186010.1"/>
    </source>
</evidence>
<dbReference type="AlphaFoldDB" id="A0A8S1GXY5"/>
<name>A0A8S1GXY5_9PELO</name>
<dbReference type="Gene3D" id="1.20.80.10">
    <property type="match status" value="1"/>
</dbReference>
<gene>
    <name evidence="3" type="ORF">CAUJ_LOCUS1929</name>
</gene>
<dbReference type="InterPro" id="IPR014352">
    <property type="entry name" value="FERM/acyl-CoA-bd_prot_sf"/>
</dbReference>
<feature type="region of interest" description="Disordered" evidence="1">
    <location>
        <begin position="265"/>
        <end position="288"/>
    </location>
</feature>